<dbReference type="AlphaFoldDB" id="A0A087U9U3"/>
<keyword evidence="1" id="KW-1133">Transmembrane helix</keyword>
<sequence>MSLFHPPPALKKRGLQALRVCLLLVTTLVKVYGSCIRASLCVTVYFGYVLGDSLVANVYGRADTLIAFANPSFWTYFLVSRSFLVLRFATVRAHLFGAWPNP</sequence>
<keyword evidence="1" id="KW-0472">Membrane</keyword>
<dbReference type="Proteomes" id="UP000054359">
    <property type="component" value="Unassembled WGS sequence"/>
</dbReference>
<organism evidence="2 3">
    <name type="scientific">Stegodyphus mimosarum</name>
    <name type="common">African social velvet spider</name>
    <dbReference type="NCBI Taxonomy" id="407821"/>
    <lineage>
        <taxon>Eukaryota</taxon>
        <taxon>Metazoa</taxon>
        <taxon>Ecdysozoa</taxon>
        <taxon>Arthropoda</taxon>
        <taxon>Chelicerata</taxon>
        <taxon>Arachnida</taxon>
        <taxon>Araneae</taxon>
        <taxon>Araneomorphae</taxon>
        <taxon>Entelegynae</taxon>
        <taxon>Eresoidea</taxon>
        <taxon>Eresidae</taxon>
        <taxon>Stegodyphus</taxon>
    </lineage>
</organism>
<proteinExistence type="predicted"/>
<gene>
    <name evidence="2" type="ORF">X975_08841</name>
</gene>
<evidence type="ECO:0000313" key="3">
    <source>
        <dbReference type="Proteomes" id="UP000054359"/>
    </source>
</evidence>
<name>A0A087U9U3_STEMI</name>
<protein>
    <submittedName>
        <fullName evidence="2">Uncharacterized protein</fullName>
    </submittedName>
</protein>
<keyword evidence="3" id="KW-1185">Reference proteome</keyword>
<accession>A0A087U9U3</accession>
<keyword evidence="1" id="KW-0812">Transmembrane</keyword>
<feature type="transmembrane region" description="Helical" evidence="1">
    <location>
        <begin position="58"/>
        <end position="79"/>
    </location>
</feature>
<reference evidence="2 3" key="1">
    <citation type="submission" date="2013-11" db="EMBL/GenBank/DDBJ databases">
        <title>Genome sequencing of Stegodyphus mimosarum.</title>
        <authorList>
            <person name="Bechsgaard J."/>
        </authorList>
    </citation>
    <scope>NUCLEOTIDE SEQUENCE [LARGE SCALE GENOMIC DNA]</scope>
</reference>
<dbReference type="EMBL" id="KK118881">
    <property type="protein sequence ID" value="KFM74132.1"/>
    <property type="molecule type" value="Genomic_DNA"/>
</dbReference>
<feature type="transmembrane region" description="Helical" evidence="1">
    <location>
        <begin position="20"/>
        <end position="46"/>
    </location>
</feature>
<evidence type="ECO:0000313" key="2">
    <source>
        <dbReference type="EMBL" id="KFM74132.1"/>
    </source>
</evidence>
<feature type="non-terminal residue" evidence="2">
    <location>
        <position position="102"/>
    </location>
</feature>
<evidence type="ECO:0000256" key="1">
    <source>
        <dbReference type="SAM" id="Phobius"/>
    </source>
</evidence>